<evidence type="ECO:0000259" key="2">
    <source>
        <dbReference type="Pfam" id="PF11878"/>
    </source>
</evidence>
<proteinExistence type="predicted"/>
<dbReference type="KEGG" id="egl:EGR_03953"/>
<evidence type="ECO:0000313" key="4">
    <source>
        <dbReference type="Proteomes" id="UP000019149"/>
    </source>
</evidence>
<feature type="compositionally biased region" description="Low complexity" evidence="1">
    <location>
        <begin position="168"/>
        <end position="181"/>
    </location>
</feature>
<evidence type="ECO:0000256" key="1">
    <source>
        <dbReference type="SAM" id="MobiDB-lite"/>
    </source>
</evidence>
<dbReference type="STRING" id="6210.W6UJQ5"/>
<dbReference type="GeneID" id="36339668"/>
<feature type="domain" description="Dedicator of cytokinesis C/D N-terminal" evidence="2">
    <location>
        <begin position="40"/>
        <end position="92"/>
    </location>
</feature>
<dbReference type="AlphaFoldDB" id="W6UJQ5"/>
<organism evidence="3 4">
    <name type="scientific">Echinococcus granulosus</name>
    <name type="common">Hydatid tapeworm</name>
    <dbReference type="NCBI Taxonomy" id="6210"/>
    <lineage>
        <taxon>Eukaryota</taxon>
        <taxon>Metazoa</taxon>
        <taxon>Spiralia</taxon>
        <taxon>Lophotrochozoa</taxon>
        <taxon>Platyhelminthes</taxon>
        <taxon>Cestoda</taxon>
        <taxon>Eucestoda</taxon>
        <taxon>Cyclophyllidea</taxon>
        <taxon>Taeniidae</taxon>
        <taxon>Echinococcus</taxon>
        <taxon>Echinococcus granulosus group</taxon>
    </lineage>
</organism>
<dbReference type="OrthoDB" id="6274781at2759"/>
<dbReference type="RefSeq" id="XP_024352474.1">
    <property type="nucleotide sequence ID" value="XM_024493202.1"/>
</dbReference>
<feature type="compositionally biased region" description="Low complexity" evidence="1">
    <location>
        <begin position="188"/>
        <end position="198"/>
    </location>
</feature>
<dbReference type="Proteomes" id="UP000019149">
    <property type="component" value="Unassembled WGS sequence"/>
</dbReference>
<comment type="caution">
    <text evidence="3">The sequence shown here is derived from an EMBL/GenBank/DDBJ whole genome shotgun (WGS) entry which is preliminary data.</text>
</comment>
<dbReference type="EMBL" id="APAU02000022">
    <property type="protein sequence ID" value="EUB61278.1"/>
    <property type="molecule type" value="Genomic_DNA"/>
</dbReference>
<gene>
    <name evidence="3" type="ORF">EGR_03953</name>
</gene>
<dbReference type="InterPro" id="IPR021816">
    <property type="entry name" value="DOCK_C/D_N"/>
</dbReference>
<reference evidence="3 4" key="1">
    <citation type="journal article" date="2013" name="Nat. Genet.">
        <title>The genome of the hydatid tapeworm Echinococcus granulosus.</title>
        <authorList>
            <person name="Zheng H."/>
            <person name="Zhang W."/>
            <person name="Zhang L."/>
            <person name="Zhang Z."/>
            <person name="Li J."/>
            <person name="Lu G."/>
            <person name="Zhu Y."/>
            <person name="Wang Y."/>
            <person name="Huang Y."/>
            <person name="Liu J."/>
            <person name="Kang H."/>
            <person name="Chen J."/>
            <person name="Wang L."/>
            <person name="Chen A."/>
            <person name="Yu S."/>
            <person name="Gao Z."/>
            <person name="Jin L."/>
            <person name="Gu W."/>
            <person name="Wang Z."/>
            <person name="Zhao L."/>
            <person name="Shi B."/>
            <person name="Wen H."/>
            <person name="Lin R."/>
            <person name="Jones M.K."/>
            <person name="Brejova B."/>
            <person name="Vinar T."/>
            <person name="Zhao G."/>
            <person name="McManus D.P."/>
            <person name="Chen Z."/>
            <person name="Zhou Y."/>
            <person name="Wang S."/>
        </authorList>
    </citation>
    <scope>NUCLEOTIDE SEQUENCE [LARGE SCALE GENOMIC DNA]</scope>
</reference>
<dbReference type="Pfam" id="PF11878">
    <property type="entry name" value="DOCK_C-D_N"/>
    <property type="match status" value="1"/>
</dbReference>
<evidence type="ECO:0000313" key="3">
    <source>
        <dbReference type="EMBL" id="EUB61278.1"/>
    </source>
</evidence>
<sequence length="276" mass="30067">MSKQRKFVQRLTHGGVISSKSAEIEGAPKDTFSNFKISCVYEPIDYEQYLVQNKASIMSDPHRDLVLFPPDDVKIVRLQRTLPNSVNGAPLNTGISELTKTSALARHVATTCLPPMWCIVREPFIRFRGAFCDLPKNPKVLESMGKPSEQWYAIDHVAEGSEDNISTGRSKAAASANRSSAGVGGGSSTVNGSTGGASRLWTSARRPTLEIARGGEGESNVNVEFITTLKSGGKQRKLLGRDILTFTTHDPPPYVPVYAAFAAVLSSLPFYRDIKH</sequence>
<dbReference type="CTD" id="36339668"/>
<dbReference type="OMA" id="SEQWYAI"/>
<name>W6UJQ5_ECHGR</name>
<keyword evidence="4" id="KW-1185">Reference proteome</keyword>
<protein>
    <submittedName>
        <fullName evidence="3">Dedicator of cytokinesis protein 9</fullName>
    </submittedName>
</protein>
<accession>W6UJQ5</accession>
<feature type="region of interest" description="Disordered" evidence="1">
    <location>
        <begin position="163"/>
        <end position="199"/>
    </location>
</feature>